<keyword evidence="1" id="KW-0812">Transmembrane</keyword>
<sequence length="267" mass="30744">MTKENHQISYAPDIKIFLILIPLISAFNYFLTYSYIAFDLFTLVRYSVDTAQGFIAWWLVRTIIIWLDTKIPFMVTPLKRTVIQVTLTSVCGLAFIIFTTELLSLLVYGKPAVISFYTLDVLIILIWFFVINGIYIGLLLFQQLKKSNEPSESLERIMVSVGKQKKLFSTDEIIAFGSDSGYVELLTTSGEKFLLDQSLDYWESRLSKVDFFRINRKRILSRKVILGFESKENGKLEIKVSASINQSELGVSRAKAPSFKRWFRPKP</sequence>
<dbReference type="PROSITE" id="PS50930">
    <property type="entry name" value="HTH_LYTTR"/>
    <property type="match status" value="1"/>
</dbReference>
<feature type="transmembrane region" description="Helical" evidence="1">
    <location>
        <begin position="50"/>
        <end position="69"/>
    </location>
</feature>
<evidence type="ECO:0000259" key="2">
    <source>
        <dbReference type="PROSITE" id="PS50930"/>
    </source>
</evidence>
<dbReference type="EMBL" id="JAUEPH010000001">
    <property type="protein sequence ID" value="MDN3202969.1"/>
    <property type="molecule type" value="Genomic_DNA"/>
</dbReference>
<feature type="transmembrane region" description="Helical" evidence="1">
    <location>
        <begin position="16"/>
        <end position="38"/>
    </location>
</feature>
<protein>
    <submittedName>
        <fullName evidence="3">LytTR family DNA-binding domain-containing protein</fullName>
    </submittedName>
</protein>
<proteinExistence type="predicted"/>
<reference evidence="3" key="1">
    <citation type="submission" date="2023-06" db="EMBL/GenBank/DDBJ databases">
        <title>Robiginitalea aurantiacus sp. nov. and Algoriphagus sediminis sp. nov., isolated from coastal sediment.</title>
        <authorList>
            <person name="Zhou Z.Y."/>
            <person name="An J."/>
            <person name="Jia Y.W."/>
            <person name="Du Z.J."/>
        </authorList>
    </citation>
    <scope>NUCLEOTIDE SEQUENCE</scope>
    <source>
        <strain evidence="3">C2-7</strain>
    </source>
</reference>
<dbReference type="Pfam" id="PF04397">
    <property type="entry name" value="LytTR"/>
    <property type="match status" value="1"/>
</dbReference>
<feature type="transmembrane region" description="Helical" evidence="1">
    <location>
        <begin position="114"/>
        <end position="141"/>
    </location>
</feature>
<feature type="domain" description="HTH LytTR-type" evidence="2">
    <location>
        <begin position="157"/>
        <end position="265"/>
    </location>
</feature>
<keyword evidence="1" id="KW-1133">Transmembrane helix</keyword>
<keyword evidence="3" id="KW-0238">DNA-binding</keyword>
<dbReference type="InterPro" id="IPR046947">
    <property type="entry name" value="LytR-like"/>
</dbReference>
<name>A0ABT7Y8Z3_9BACT</name>
<dbReference type="GO" id="GO:0003677">
    <property type="term" value="F:DNA binding"/>
    <property type="evidence" value="ECO:0007669"/>
    <property type="project" value="UniProtKB-KW"/>
</dbReference>
<keyword evidence="4" id="KW-1185">Reference proteome</keyword>
<gene>
    <name evidence="3" type="ORF">QVH07_02355</name>
</gene>
<dbReference type="Gene3D" id="2.40.50.1020">
    <property type="entry name" value="LytTr DNA-binding domain"/>
    <property type="match status" value="1"/>
</dbReference>
<dbReference type="InterPro" id="IPR007492">
    <property type="entry name" value="LytTR_DNA-bd_dom"/>
</dbReference>
<evidence type="ECO:0000313" key="3">
    <source>
        <dbReference type="EMBL" id="MDN3202969.1"/>
    </source>
</evidence>
<feature type="transmembrane region" description="Helical" evidence="1">
    <location>
        <begin position="81"/>
        <end position="108"/>
    </location>
</feature>
<evidence type="ECO:0000313" key="4">
    <source>
        <dbReference type="Proteomes" id="UP001171916"/>
    </source>
</evidence>
<organism evidence="3 4">
    <name type="scientific">Algoriphagus sediminis</name>
    <dbReference type="NCBI Taxonomy" id="3057113"/>
    <lineage>
        <taxon>Bacteria</taxon>
        <taxon>Pseudomonadati</taxon>
        <taxon>Bacteroidota</taxon>
        <taxon>Cytophagia</taxon>
        <taxon>Cytophagales</taxon>
        <taxon>Cyclobacteriaceae</taxon>
        <taxon>Algoriphagus</taxon>
    </lineage>
</organism>
<dbReference type="RefSeq" id="WP_289998524.1">
    <property type="nucleotide sequence ID" value="NZ_JAUEPH010000001.1"/>
</dbReference>
<keyword evidence="1" id="KW-0472">Membrane</keyword>
<comment type="caution">
    <text evidence="3">The sequence shown here is derived from an EMBL/GenBank/DDBJ whole genome shotgun (WGS) entry which is preliminary data.</text>
</comment>
<evidence type="ECO:0000256" key="1">
    <source>
        <dbReference type="SAM" id="Phobius"/>
    </source>
</evidence>
<accession>A0ABT7Y8Z3</accession>
<dbReference type="Proteomes" id="UP001171916">
    <property type="component" value="Unassembled WGS sequence"/>
</dbReference>
<dbReference type="SMART" id="SM00850">
    <property type="entry name" value="LytTR"/>
    <property type="match status" value="1"/>
</dbReference>
<dbReference type="PANTHER" id="PTHR37299:SF1">
    <property type="entry name" value="STAGE 0 SPORULATION PROTEIN A HOMOLOG"/>
    <property type="match status" value="1"/>
</dbReference>
<dbReference type="PANTHER" id="PTHR37299">
    <property type="entry name" value="TRANSCRIPTIONAL REGULATOR-RELATED"/>
    <property type="match status" value="1"/>
</dbReference>